<feature type="transmembrane region" description="Helical" evidence="1">
    <location>
        <begin position="662"/>
        <end position="685"/>
    </location>
</feature>
<feature type="transmembrane region" description="Helical" evidence="1">
    <location>
        <begin position="480"/>
        <end position="504"/>
    </location>
</feature>
<dbReference type="RefSeq" id="WP_088643378.1">
    <property type="nucleotide sequence ID" value="NZ_MZMV01000011.1"/>
</dbReference>
<feature type="transmembrane region" description="Helical" evidence="1">
    <location>
        <begin position="524"/>
        <end position="546"/>
    </location>
</feature>
<evidence type="ECO:0000259" key="2">
    <source>
        <dbReference type="Pfam" id="PF05729"/>
    </source>
</evidence>
<protein>
    <recommendedName>
        <fullName evidence="2">NACHT domain-containing protein</fullName>
    </recommendedName>
</protein>
<comment type="caution">
    <text evidence="3">The sequence shown here is derived from an EMBL/GenBank/DDBJ whole genome shotgun (WGS) entry which is preliminary data.</text>
</comment>
<keyword evidence="1" id="KW-0812">Transmembrane</keyword>
<evidence type="ECO:0000313" key="3">
    <source>
        <dbReference type="EMBL" id="OWV09566.1"/>
    </source>
</evidence>
<accession>A0A246RQ54</accession>
<feature type="transmembrane region" description="Helical" evidence="1">
    <location>
        <begin position="574"/>
        <end position="592"/>
    </location>
</feature>
<feature type="transmembrane region" description="Helical" evidence="1">
    <location>
        <begin position="42"/>
        <end position="61"/>
    </location>
</feature>
<keyword evidence="1" id="KW-1133">Transmembrane helix</keyword>
<dbReference type="OrthoDB" id="419058at2"/>
<proteinExistence type="predicted"/>
<dbReference type="Proteomes" id="UP000197174">
    <property type="component" value="Unassembled WGS sequence"/>
</dbReference>
<name>A0A246RQ54_9ACTN</name>
<dbReference type="InterPro" id="IPR027417">
    <property type="entry name" value="P-loop_NTPase"/>
</dbReference>
<organism evidence="3 4">
    <name type="scientific">Micromonospora wenchangensis</name>
    <dbReference type="NCBI Taxonomy" id="1185415"/>
    <lineage>
        <taxon>Bacteria</taxon>
        <taxon>Bacillati</taxon>
        <taxon>Actinomycetota</taxon>
        <taxon>Actinomycetes</taxon>
        <taxon>Micromonosporales</taxon>
        <taxon>Micromonosporaceae</taxon>
        <taxon>Micromonospora</taxon>
    </lineage>
</organism>
<evidence type="ECO:0000313" key="4">
    <source>
        <dbReference type="Proteomes" id="UP000197174"/>
    </source>
</evidence>
<sequence>MTTQSRPPPETHHQTINVYGGIAPIAAPGAKQINIFRHYSQVGAWGLGVLCLAGFLTAPLYARSTLLYSIMVVSGGMAALFLVTGFRSGPSKAAYMDERSGAADPARLRECARQLALVVRTKELDGRSVLLHKGPSELPADLTFTPIEADNVLTGRPARSDLPSGSLREVANYYRALSAKRLVILGEPGAGKTVLATELIIQLLDAGLSNEEWPAEPNSVPIRFNLANWSDGDLSGFLAHQLQAQYQVPREDAEELALSGLILPVLDGLDEMEPAPDSPRDPQWAVDRINDFRRSHQDTAGVVLTCRDAVYESLDPPVMEAVVVRVGALSVDQITEFVSERLDGDRVEQQRWLPVLTSLRTGADGAAYHLLRTPWRLTLALTAAADADVLDPTTLLGETAGRFEAMLLDAFPSAMLNRRRKEQRIIRPGQRGGSGSSFTVPNEQVLRRWLRVLARYSNSTLALHTMWAIAGQHLVRLVHLVIHLACALGFLIPCLLAIVGGAGHGGSALRALWSGSVRLSEQQTVALVWLAGAGIVLIVWAGWLAITPTPRRSKTKTAQYRSRAMRQMTVPQRVAAAAEISLAIGAALGLLAWLVGGWIVGAVVGVVVAILFGLVMDKVRLDRGLSGGSDLRTAWQNDLILALLCAVLCGTVFPIFLSYPLWAGAAIGAILGFAGAFVLSLQAWLRYVIAMTIMKLRGDLPWRLGAFLDWAYLAGLMRISGIGYQFRHRQLREWFAHDSLDQDGQAHITAAR</sequence>
<feature type="transmembrane region" description="Helical" evidence="1">
    <location>
        <begin position="67"/>
        <end position="86"/>
    </location>
</feature>
<reference evidence="3 4" key="1">
    <citation type="submission" date="2017-03" db="EMBL/GenBank/DDBJ databases">
        <title>Whole genome sequence of Micromonospora wenchangensis, isolated from mangrove soil.</title>
        <authorList>
            <person name="Yang H."/>
        </authorList>
    </citation>
    <scope>NUCLEOTIDE SEQUENCE [LARGE SCALE GENOMIC DNA]</scope>
    <source>
        <strain evidence="3 4">CCTCC AA 2012002</strain>
    </source>
</reference>
<feature type="transmembrane region" description="Helical" evidence="1">
    <location>
        <begin position="637"/>
        <end position="656"/>
    </location>
</feature>
<dbReference type="Pfam" id="PF05729">
    <property type="entry name" value="NACHT"/>
    <property type="match status" value="1"/>
</dbReference>
<feature type="domain" description="NACHT" evidence="2">
    <location>
        <begin position="182"/>
        <end position="341"/>
    </location>
</feature>
<dbReference type="Gene3D" id="3.40.50.300">
    <property type="entry name" value="P-loop containing nucleotide triphosphate hydrolases"/>
    <property type="match status" value="1"/>
</dbReference>
<keyword evidence="1" id="KW-0472">Membrane</keyword>
<dbReference type="SUPFAM" id="SSF52540">
    <property type="entry name" value="P-loop containing nucleoside triphosphate hydrolases"/>
    <property type="match status" value="1"/>
</dbReference>
<dbReference type="EMBL" id="MZMV01000011">
    <property type="protein sequence ID" value="OWV09566.1"/>
    <property type="molecule type" value="Genomic_DNA"/>
</dbReference>
<dbReference type="AlphaFoldDB" id="A0A246RQ54"/>
<evidence type="ECO:0000256" key="1">
    <source>
        <dbReference type="SAM" id="Phobius"/>
    </source>
</evidence>
<gene>
    <name evidence="3" type="ORF">B5D80_09255</name>
</gene>
<feature type="transmembrane region" description="Helical" evidence="1">
    <location>
        <begin position="598"/>
        <end position="616"/>
    </location>
</feature>
<dbReference type="InterPro" id="IPR007111">
    <property type="entry name" value="NACHT_NTPase"/>
</dbReference>
<keyword evidence="4" id="KW-1185">Reference proteome</keyword>